<dbReference type="EMBL" id="BMAT01003490">
    <property type="protein sequence ID" value="GFS26610.1"/>
    <property type="molecule type" value="Genomic_DNA"/>
</dbReference>
<evidence type="ECO:0000313" key="7">
    <source>
        <dbReference type="Proteomes" id="UP000762676"/>
    </source>
</evidence>
<dbReference type="PANTHER" id="PTHR12968:SF4">
    <property type="entry name" value="TECTONIC-LIKE COMPLEX MEMBER MKS1"/>
    <property type="match status" value="1"/>
</dbReference>
<evidence type="ECO:0000256" key="3">
    <source>
        <dbReference type="ARBA" id="ARBA00022794"/>
    </source>
</evidence>
<organism evidence="6 7">
    <name type="scientific">Elysia marginata</name>
    <dbReference type="NCBI Taxonomy" id="1093978"/>
    <lineage>
        <taxon>Eukaryota</taxon>
        <taxon>Metazoa</taxon>
        <taxon>Spiralia</taxon>
        <taxon>Lophotrochozoa</taxon>
        <taxon>Mollusca</taxon>
        <taxon>Gastropoda</taxon>
        <taxon>Heterobranchia</taxon>
        <taxon>Euthyneura</taxon>
        <taxon>Panpulmonata</taxon>
        <taxon>Sacoglossa</taxon>
        <taxon>Placobranchoidea</taxon>
        <taxon>Plakobranchidae</taxon>
        <taxon>Elysia</taxon>
    </lineage>
</organism>
<keyword evidence="7" id="KW-1185">Reference proteome</keyword>
<name>A0AAV4JW05_9GAST</name>
<evidence type="ECO:0000313" key="6">
    <source>
        <dbReference type="EMBL" id="GFS26610.1"/>
    </source>
</evidence>
<dbReference type="AlphaFoldDB" id="A0AAV4JW05"/>
<proteinExistence type="predicted"/>
<dbReference type="InterPro" id="IPR010796">
    <property type="entry name" value="C2_B9-type_dom"/>
</dbReference>
<dbReference type="GO" id="GO:0060271">
    <property type="term" value="P:cilium assembly"/>
    <property type="evidence" value="ECO:0007669"/>
    <property type="project" value="TreeGrafter"/>
</dbReference>
<protein>
    <submittedName>
        <fullName evidence="6">Meckel syndrome type 1 protein</fullName>
    </submittedName>
</protein>
<evidence type="ECO:0000256" key="2">
    <source>
        <dbReference type="ARBA" id="ARBA00022490"/>
    </source>
</evidence>
<comment type="subcellular location">
    <subcellularLocation>
        <location evidence="1">Cytoplasm</location>
        <location evidence="1">Cytoskeleton</location>
        <location evidence="1">Cilium basal body</location>
    </subcellularLocation>
</comment>
<keyword evidence="5" id="KW-0966">Cell projection</keyword>
<dbReference type="PANTHER" id="PTHR12968">
    <property type="entry name" value="B9 DOMAIN-CONTAINING"/>
    <property type="match status" value="1"/>
</dbReference>
<evidence type="ECO:0000256" key="4">
    <source>
        <dbReference type="ARBA" id="ARBA00023212"/>
    </source>
</evidence>
<dbReference type="GO" id="GO:0036038">
    <property type="term" value="C:MKS complex"/>
    <property type="evidence" value="ECO:0007669"/>
    <property type="project" value="TreeGrafter"/>
</dbReference>
<accession>A0AAV4JW05</accession>
<keyword evidence="4" id="KW-0206">Cytoskeleton</keyword>
<sequence>MAGFFEPDCGTAYYRSNDPIKNLKIKVTLKRVSASFAEDGQESTVTATESGVELANLGERKNEKSRDAQECVIGWQQKVFCQREIEFYSKSENCENVLDRKYHQDVTAYLKKRPSNNMIFSYVDHDDFSHQQEGFSSMTNHMEEPNALAAKMSQVRCRRIGGRQLREKDQGSIPKTLIVEEEPSEDMRQRNHLEAPPIQVMYIMADLSPADR</sequence>
<keyword evidence="2" id="KW-0963">Cytoplasm</keyword>
<gene>
    <name evidence="6" type="ORF">ElyMa_001724100</name>
</gene>
<keyword evidence="3" id="KW-0970">Cilium biogenesis/degradation</keyword>
<dbReference type="Proteomes" id="UP000762676">
    <property type="component" value="Unassembled WGS sequence"/>
</dbReference>
<reference evidence="6 7" key="1">
    <citation type="journal article" date="2021" name="Elife">
        <title>Chloroplast acquisition without the gene transfer in kleptoplastic sea slugs, Plakobranchus ocellatus.</title>
        <authorList>
            <person name="Maeda T."/>
            <person name="Takahashi S."/>
            <person name="Yoshida T."/>
            <person name="Shimamura S."/>
            <person name="Takaki Y."/>
            <person name="Nagai Y."/>
            <person name="Toyoda A."/>
            <person name="Suzuki Y."/>
            <person name="Arimoto A."/>
            <person name="Ishii H."/>
            <person name="Satoh N."/>
            <person name="Nishiyama T."/>
            <person name="Hasebe M."/>
            <person name="Maruyama T."/>
            <person name="Minagawa J."/>
            <person name="Obokata J."/>
            <person name="Shigenobu S."/>
        </authorList>
    </citation>
    <scope>NUCLEOTIDE SEQUENCE [LARGE SCALE GENOMIC DNA]</scope>
</reference>
<evidence type="ECO:0000256" key="5">
    <source>
        <dbReference type="ARBA" id="ARBA00023273"/>
    </source>
</evidence>
<comment type="caution">
    <text evidence="6">The sequence shown here is derived from an EMBL/GenBank/DDBJ whole genome shotgun (WGS) entry which is preliminary data.</text>
</comment>
<evidence type="ECO:0000256" key="1">
    <source>
        <dbReference type="ARBA" id="ARBA00004120"/>
    </source>
</evidence>